<dbReference type="Proteomes" id="UP000656813">
    <property type="component" value="Unassembled WGS sequence"/>
</dbReference>
<dbReference type="SUPFAM" id="SSF51735">
    <property type="entry name" value="NAD(P)-binding Rossmann-fold domains"/>
    <property type="match status" value="1"/>
</dbReference>
<evidence type="ECO:0000313" key="3">
    <source>
        <dbReference type="EMBL" id="GGH78674.1"/>
    </source>
</evidence>
<accession>A0A8J2ZV64</accession>
<dbReference type="Gene3D" id="3.40.50.720">
    <property type="entry name" value="NAD(P)-binding Rossmann-like Domain"/>
    <property type="match status" value="1"/>
</dbReference>
<dbReference type="PANTHER" id="PTHR43639">
    <property type="entry name" value="OXIDOREDUCTASE, SHORT-CHAIN DEHYDROGENASE/REDUCTASE FAMILY (AFU_ORTHOLOGUE AFUA_5G02870)"/>
    <property type="match status" value="1"/>
</dbReference>
<dbReference type="NCBIfam" id="NF005559">
    <property type="entry name" value="PRK07231.1"/>
    <property type="match status" value="1"/>
</dbReference>
<dbReference type="InterPro" id="IPR020904">
    <property type="entry name" value="Sc_DH/Rdtase_CS"/>
</dbReference>
<name>A0A8J2ZV64_9BACL</name>
<evidence type="ECO:0000313" key="4">
    <source>
        <dbReference type="Proteomes" id="UP000656813"/>
    </source>
</evidence>
<dbReference type="RefSeq" id="WP_188496543.1">
    <property type="nucleotide sequence ID" value="NZ_BMFV01000007.1"/>
</dbReference>
<dbReference type="InterPro" id="IPR036291">
    <property type="entry name" value="NAD(P)-bd_dom_sf"/>
</dbReference>
<protein>
    <submittedName>
        <fullName evidence="3">Beta-ketoacyl-ACP reductase</fullName>
    </submittedName>
</protein>
<evidence type="ECO:0000256" key="1">
    <source>
        <dbReference type="ARBA" id="ARBA00006484"/>
    </source>
</evidence>
<gene>
    <name evidence="3" type="ORF">GCM10007096_12460</name>
</gene>
<reference evidence="3" key="1">
    <citation type="journal article" date="2014" name="Int. J. Syst. Evol. Microbiol.">
        <title>Complete genome sequence of Corynebacterium casei LMG S-19264T (=DSM 44701T), isolated from a smear-ripened cheese.</title>
        <authorList>
            <consortium name="US DOE Joint Genome Institute (JGI-PGF)"/>
            <person name="Walter F."/>
            <person name="Albersmeier A."/>
            <person name="Kalinowski J."/>
            <person name="Ruckert C."/>
        </authorList>
    </citation>
    <scope>NUCLEOTIDE SEQUENCE</scope>
    <source>
        <strain evidence="3">CGMCC 1.12777</strain>
    </source>
</reference>
<comment type="similarity">
    <text evidence="1">Belongs to the short-chain dehydrogenases/reductases (SDR) family.</text>
</comment>
<dbReference type="PRINTS" id="PR00081">
    <property type="entry name" value="GDHRDH"/>
</dbReference>
<dbReference type="EMBL" id="BMFV01000007">
    <property type="protein sequence ID" value="GGH78674.1"/>
    <property type="molecule type" value="Genomic_DNA"/>
</dbReference>
<organism evidence="3 4">
    <name type="scientific">Pullulanibacillus pueri</name>
    <dbReference type="NCBI Taxonomy" id="1437324"/>
    <lineage>
        <taxon>Bacteria</taxon>
        <taxon>Bacillati</taxon>
        <taxon>Bacillota</taxon>
        <taxon>Bacilli</taxon>
        <taxon>Bacillales</taxon>
        <taxon>Sporolactobacillaceae</taxon>
        <taxon>Pullulanibacillus</taxon>
    </lineage>
</organism>
<dbReference type="FunFam" id="3.40.50.720:FF:000084">
    <property type="entry name" value="Short-chain dehydrogenase reductase"/>
    <property type="match status" value="1"/>
</dbReference>
<dbReference type="Pfam" id="PF13561">
    <property type="entry name" value="adh_short_C2"/>
    <property type="match status" value="1"/>
</dbReference>
<comment type="caution">
    <text evidence="3">The sequence shown here is derived from an EMBL/GenBank/DDBJ whole genome shotgun (WGS) entry which is preliminary data.</text>
</comment>
<proteinExistence type="inferred from homology"/>
<dbReference type="PRINTS" id="PR00080">
    <property type="entry name" value="SDRFAMILY"/>
</dbReference>
<dbReference type="CDD" id="cd05233">
    <property type="entry name" value="SDR_c"/>
    <property type="match status" value="1"/>
</dbReference>
<dbReference type="GO" id="GO:0008206">
    <property type="term" value="P:bile acid metabolic process"/>
    <property type="evidence" value="ECO:0007669"/>
    <property type="project" value="UniProtKB-ARBA"/>
</dbReference>
<keyword evidence="4" id="KW-1185">Reference proteome</keyword>
<dbReference type="AlphaFoldDB" id="A0A8J2ZV64"/>
<sequence>MDLGLKEKIVLVTGGANGIGRGIVSDFLEEGSRVVIADWNEEDGIQTQVAFREKGYEVMFLQMNVRHLDEIKQAVETVIEHYGRIDVLVNDIGTHMYKSSLDFTVEEFDQLIQTDLRGHFLMTQQVVPHMKAQGGGAIVNIASVHALATRPHFSVYAAAKGGIVSMTRGLALEFAPAGIRVNTVLPGMSISKDFQKRLEVLSDKEREAALEKAAYNTPLGVVGEPKFIGYPVVFLASEKAAFMTGAIVPVDGGETIHLDW</sequence>
<evidence type="ECO:0000256" key="2">
    <source>
        <dbReference type="ARBA" id="ARBA00023002"/>
    </source>
</evidence>
<reference evidence="3" key="2">
    <citation type="submission" date="2020-09" db="EMBL/GenBank/DDBJ databases">
        <authorList>
            <person name="Sun Q."/>
            <person name="Zhou Y."/>
        </authorList>
    </citation>
    <scope>NUCLEOTIDE SEQUENCE</scope>
    <source>
        <strain evidence="3">CGMCC 1.12777</strain>
    </source>
</reference>
<dbReference type="InterPro" id="IPR002347">
    <property type="entry name" value="SDR_fam"/>
</dbReference>
<dbReference type="PROSITE" id="PS00061">
    <property type="entry name" value="ADH_SHORT"/>
    <property type="match status" value="1"/>
</dbReference>
<dbReference type="GO" id="GO:0016491">
    <property type="term" value="F:oxidoreductase activity"/>
    <property type="evidence" value="ECO:0007669"/>
    <property type="project" value="UniProtKB-KW"/>
</dbReference>
<keyword evidence="2" id="KW-0560">Oxidoreductase</keyword>
<dbReference type="PANTHER" id="PTHR43639:SF1">
    <property type="entry name" value="SHORT-CHAIN DEHYDROGENASE_REDUCTASE FAMILY PROTEIN"/>
    <property type="match status" value="1"/>
</dbReference>